<comment type="caution">
    <text evidence="1">The sequence shown here is derived from an EMBL/GenBank/DDBJ whole genome shotgun (WGS) entry which is preliminary data.</text>
</comment>
<dbReference type="Pfam" id="PF08284">
    <property type="entry name" value="RVP_2"/>
    <property type="match status" value="1"/>
</dbReference>
<feature type="non-terminal residue" evidence="1">
    <location>
        <position position="134"/>
    </location>
</feature>
<keyword evidence="2" id="KW-1185">Reference proteome</keyword>
<dbReference type="EMBL" id="BDDD01001105">
    <property type="protein sequence ID" value="GAV73411.1"/>
    <property type="molecule type" value="Genomic_DNA"/>
</dbReference>
<evidence type="ECO:0000313" key="1">
    <source>
        <dbReference type="EMBL" id="GAV73411.1"/>
    </source>
</evidence>
<name>A0A1Q3BZW9_CEPFO</name>
<sequence length="134" mass="15217">NIIPENQINTTTVVYFKHKNIINKSLKSHIFMLINKLHVLIDNGSTHNFIQERIAQKLNMAVVPCKPFKVLVGNGEAISCSKQCKGIKLQLQDIDFVCDLYVLPLKGSDIVLGFEWLETLGPILTDYKKLSMKF</sequence>
<gene>
    <name evidence="1" type="ORF">CFOL_v3_16897</name>
</gene>
<reference evidence="2" key="1">
    <citation type="submission" date="2016-04" db="EMBL/GenBank/DDBJ databases">
        <title>Cephalotus genome sequencing.</title>
        <authorList>
            <person name="Fukushima K."/>
            <person name="Hasebe M."/>
            <person name="Fang X."/>
        </authorList>
    </citation>
    <scope>NUCLEOTIDE SEQUENCE [LARGE SCALE GENOMIC DNA]</scope>
    <source>
        <strain evidence="2">cv. St1</strain>
    </source>
</reference>
<accession>A0A1Q3BZW9</accession>
<organism evidence="1 2">
    <name type="scientific">Cephalotus follicularis</name>
    <name type="common">Albany pitcher plant</name>
    <dbReference type="NCBI Taxonomy" id="3775"/>
    <lineage>
        <taxon>Eukaryota</taxon>
        <taxon>Viridiplantae</taxon>
        <taxon>Streptophyta</taxon>
        <taxon>Embryophyta</taxon>
        <taxon>Tracheophyta</taxon>
        <taxon>Spermatophyta</taxon>
        <taxon>Magnoliopsida</taxon>
        <taxon>eudicotyledons</taxon>
        <taxon>Gunneridae</taxon>
        <taxon>Pentapetalae</taxon>
        <taxon>rosids</taxon>
        <taxon>fabids</taxon>
        <taxon>Oxalidales</taxon>
        <taxon>Cephalotaceae</taxon>
        <taxon>Cephalotus</taxon>
    </lineage>
</organism>
<dbReference type="Proteomes" id="UP000187406">
    <property type="component" value="Unassembled WGS sequence"/>
</dbReference>
<protein>
    <submittedName>
        <fullName evidence="1">RVP_2 domain-containing protein</fullName>
    </submittedName>
</protein>
<dbReference type="CDD" id="cd00303">
    <property type="entry name" value="retropepsin_like"/>
    <property type="match status" value="1"/>
</dbReference>
<proteinExistence type="predicted"/>
<dbReference type="InParanoid" id="A0A1Q3BZW9"/>
<dbReference type="Gene3D" id="2.40.70.10">
    <property type="entry name" value="Acid Proteases"/>
    <property type="match status" value="1"/>
</dbReference>
<evidence type="ECO:0000313" key="2">
    <source>
        <dbReference type="Proteomes" id="UP000187406"/>
    </source>
</evidence>
<dbReference type="AlphaFoldDB" id="A0A1Q3BZW9"/>
<dbReference type="SUPFAM" id="SSF50630">
    <property type="entry name" value="Acid proteases"/>
    <property type="match status" value="1"/>
</dbReference>
<dbReference type="InterPro" id="IPR021109">
    <property type="entry name" value="Peptidase_aspartic_dom_sf"/>
</dbReference>
<feature type="non-terminal residue" evidence="1">
    <location>
        <position position="1"/>
    </location>
</feature>
<dbReference type="OrthoDB" id="1934862at2759"/>